<dbReference type="InterPro" id="IPR001296">
    <property type="entry name" value="Glyco_trans_1"/>
</dbReference>
<protein>
    <submittedName>
        <fullName evidence="3">Mannosyltransferase B</fullName>
        <ecNumber evidence="3">2.4.1.-</ecNumber>
    </submittedName>
</protein>
<dbReference type="InterPro" id="IPR050194">
    <property type="entry name" value="Glycosyltransferase_grp1"/>
</dbReference>
<dbReference type="PANTHER" id="PTHR45947:SF3">
    <property type="entry name" value="SULFOQUINOVOSYL TRANSFERASE SQD2"/>
    <property type="match status" value="1"/>
</dbReference>
<dbReference type="PANTHER" id="PTHR45947">
    <property type="entry name" value="SULFOQUINOVOSYL TRANSFERASE SQD2"/>
    <property type="match status" value="1"/>
</dbReference>
<keyword evidence="3" id="KW-0808">Transferase</keyword>
<dbReference type="Proteomes" id="UP000094056">
    <property type="component" value="Unassembled WGS sequence"/>
</dbReference>
<proteinExistence type="predicted"/>
<dbReference type="InterPro" id="IPR028098">
    <property type="entry name" value="Glyco_trans_4-like_N"/>
</dbReference>
<evidence type="ECO:0000313" key="4">
    <source>
        <dbReference type="Proteomes" id="UP000094056"/>
    </source>
</evidence>
<comment type="caution">
    <text evidence="3">The sequence shown here is derived from an EMBL/GenBank/DDBJ whole genome shotgun (WGS) entry which is preliminary data.</text>
</comment>
<dbReference type="GO" id="GO:0016758">
    <property type="term" value="F:hexosyltransferase activity"/>
    <property type="evidence" value="ECO:0007669"/>
    <property type="project" value="TreeGrafter"/>
</dbReference>
<dbReference type="EC" id="2.4.1.-" evidence="3"/>
<dbReference type="Gene3D" id="3.40.50.2000">
    <property type="entry name" value="Glycogen Phosphorylase B"/>
    <property type="match status" value="2"/>
</dbReference>
<dbReference type="Pfam" id="PF00534">
    <property type="entry name" value="Glycos_transf_1"/>
    <property type="match status" value="1"/>
</dbReference>
<dbReference type="Pfam" id="PF13439">
    <property type="entry name" value="Glyco_transf_4"/>
    <property type="match status" value="1"/>
</dbReference>
<evidence type="ECO:0000259" key="1">
    <source>
        <dbReference type="Pfam" id="PF00534"/>
    </source>
</evidence>
<keyword evidence="3" id="KW-0328">Glycosyltransferase</keyword>
<reference evidence="3 4" key="1">
    <citation type="submission" date="2016-07" db="EMBL/GenBank/DDBJ databases">
        <title>Draft genome of Scalindua rubra, obtained from a brine-seawater interface in the Red Sea, sheds light on salt adaptation in anammox bacteria.</title>
        <authorList>
            <person name="Speth D.R."/>
            <person name="Lagkouvardos I."/>
            <person name="Wang Y."/>
            <person name="Qian P.-Y."/>
            <person name="Dutilh B.E."/>
            <person name="Jetten M.S."/>
        </authorList>
    </citation>
    <scope>NUCLEOTIDE SEQUENCE [LARGE SCALE GENOMIC DNA]</scope>
    <source>
        <strain evidence="3">BSI-1</strain>
    </source>
</reference>
<evidence type="ECO:0000259" key="2">
    <source>
        <dbReference type="Pfam" id="PF13439"/>
    </source>
</evidence>
<dbReference type="PATRIC" id="fig|1872076.5.peg.349"/>
<feature type="domain" description="Glycosyltransferase subfamily 4-like N-terminal" evidence="2">
    <location>
        <begin position="15"/>
        <end position="172"/>
    </location>
</feature>
<evidence type="ECO:0000313" key="3">
    <source>
        <dbReference type="EMBL" id="ODS34580.1"/>
    </source>
</evidence>
<accession>A0A1E3XG36</accession>
<dbReference type="AlphaFoldDB" id="A0A1E3XG36"/>
<dbReference type="SUPFAM" id="SSF53756">
    <property type="entry name" value="UDP-Glycosyltransferase/glycogen phosphorylase"/>
    <property type="match status" value="1"/>
</dbReference>
<dbReference type="EMBL" id="MAYW01000004">
    <property type="protein sequence ID" value="ODS34580.1"/>
    <property type="molecule type" value="Genomic_DNA"/>
</dbReference>
<gene>
    <name evidence="3" type="primary">mtfB_1</name>
    <name evidence="3" type="ORF">SCARUB_00315</name>
</gene>
<dbReference type="CDD" id="cd03801">
    <property type="entry name" value="GT4_PimA-like"/>
    <property type="match status" value="1"/>
</dbReference>
<name>A0A1E3XG36_9BACT</name>
<feature type="domain" description="Glycosyl transferase family 1" evidence="1">
    <location>
        <begin position="186"/>
        <end position="355"/>
    </location>
</feature>
<sequence length="378" mass="42691">MQILCVTQDFPPNSGGIAVFLHNLCVQLSRLGHLVDVVTPTRKGCVEVDVSQPYRVYRYDCFRWLSCIVPFCRMMIMHKQRHYDVIFIGQFMTTHAMGALVLRRLLRVPYVILSHGNDMHYCISNWIDKPVAYMILHNASLILSNSHTTAKHIQQRGYQGPIQILHPGVKADEFRPNMDTLEVVKKYKLNGRRVVLSVSRLVARKGHDSVLRALPNVVKQIHNVLYLIVGQGKEETRLRRLVTELNLDKYVLFAGYVEQKILPALYCICDVFVMPSFALDGGHDYEGFGIVYIEANACGKPVIGGKSGGIEDAVIDGITGLLVNPDDVEKISKTITMLLKDKKYASELGKNGRNRVECELDWEIVGKKIEEILVNIVS</sequence>
<organism evidence="3 4">
    <name type="scientific">Candidatus Scalindua rubra</name>
    <dbReference type="NCBI Taxonomy" id="1872076"/>
    <lineage>
        <taxon>Bacteria</taxon>
        <taxon>Pseudomonadati</taxon>
        <taxon>Planctomycetota</taxon>
        <taxon>Candidatus Brocadiia</taxon>
        <taxon>Candidatus Brocadiales</taxon>
        <taxon>Candidatus Scalinduaceae</taxon>
        <taxon>Candidatus Scalindua</taxon>
    </lineage>
</organism>